<evidence type="ECO:0000313" key="2">
    <source>
        <dbReference type="Proteomes" id="UP000243200"/>
    </source>
</evidence>
<gene>
    <name evidence="1" type="primary">PowCR01_000201300</name>
    <name evidence="1" type="ORF">POWCR01_000201300</name>
</gene>
<accession>A0A1C3KK51</accession>
<organism evidence="1 2">
    <name type="scientific">Plasmodium ovale</name>
    <name type="common">malaria parasite P. ovale</name>
    <dbReference type="NCBI Taxonomy" id="36330"/>
    <lineage>
        <taxon>Eukaryota</taxon>
        <taxon>Sar</taxon>
        <taxon>Alveolata</taxon>
        <taxon>Apicomplexa</taxon>
        <taxon>Aconoidasida</taxon>
        <taxon>Haemosporida</taxon>
        <taxon>Plasmodiidae</taxon>
        <taxon>Plasmodium</taxon>
        <taxon>Plasmodium (Plasmodium)</taxon>
    </lineage>
</organism>
<dbReference type="EMBL" id="FLRJ01000674">
    <property type="protein sequence ID" value="SBT74293.1"/>
    <property type="molecule type" value="Genomic_DNA"/>
</dbReference>
<dbReference type="VEuPathDB" id="PlasmoDB:POWCR01_000201300"/>
<sequence length="448" mass="51624">MSGTKDVEDDSFAALLTEGTKNKNPLLKKCYEKFDNICNNSDTYCYDVGYSQSEEDDEEIDDIKEFEGNKAYSDIFKKTVSNYVYLSSDDKISELLSDNYIKICAHFKYWFYDIIIKNVSSDDNLNSVFKKLITFNSNNEKSSLKDKICDFAYSKIFIDIIDLYNNNEKCYQNNANAYCEELLECKKEYNIPEITKESCTSISSEKIQDAGILLNRQLTHDNEVSKYFNHGEQKAIDIRLLENTMSAIPTAENTVFSAYKLSKEYIEEYFNNTPDEDEMKKIIKLFYKYYNDESVLVSDRTDLHRQFSWFINENMETYNKIADKCSSEKSDDFCKAYIEGNFTNKHNLSAIVNKVKDYVVSVANELLNQFRGDNVSTGVGTTVGVLMGLPSVLFVLNKFTPVGTWFAEKIGKKSILNNMEEQTTNLFASDDSDYLNAFNGEFHLPYQS</sequence>
<proteinExistence type="predicted"/>
<name>A0A1C3KK51_PLAOA</name>
<dbReference type="AlphaFoldDB" id="A0A1C3KK51"/>
<dbReference type="Proteomes" id="UP000243200">
    <property type="component" value="Unassembled WGS sequence"/>
</dbReference>
<protein>
    <recommendedName>
        <fullName evidence="3">PIR protein</fullName>
    </recommendedName>
</protein>
<reference evidence="1 2" key="1">
    <citation type="submission" date="2016-06" db="EMBL/GenBank/DDBJ databases">
        <authorList>
            <consortium name="Pathogen Informatics"/>
        </authorList>
    </citation>
    <scope>NUCLEOTIDE SEQUENCE [LARGE SCALE GENOMIC DNA]</scope>
</reference>
<evidence type="ECO:0000313" key="1">
    <source>
        <dbReference type="EMBL" id="SBT74293.1"/>
    </source>
</evidence>
<evidence type="ECO:0008006" key="3">
    <source>
        <dbReference type="Google" id="ProtNLM"/>
    </source>
</evidence>